<evidence type="ECO:0000256" key="7">
    <source>
        <dbReference type="ARBA" id="ARBA00022679"/>
    </source>
</evidence>
<gene>
    <name evidence="13" type="ORF">MYAM1_001410</name>
</gene>
<dbReference type="SUPFAM" id="SSF53335">
    <property type="entry name" value="S-adenosyl-L-methionine-dependent methyltransferases"/>
    <property type="match status" value="1"/>
</dbReference>
<keyword evidence="10" id="KW-0496">Mitochondrion</keyword>
<dbReference type="Pfam" id="PF10270">
    <property type="entry name" value="MMgT"/>
    <property type="match status" value="1"/>
</dbReference>
<keyword evidence="14" id="KW-1185">Reference proteome</keyword>
<evidence type="ECO:0000313" key="13">
    <source>
        <dbReference type="EMBL" id="WFC98678.1"/>
    </source>
</evidence>
<comment type="catalytic activity">
    <reaction evidence="12">
        <text>L-arginyl-[protein] + 2 S-adenosyl-L-methionine = N(omega),N(omega)'-dimethyl-L-arginyl-[protein] + 2 S-adenosyl-L-homocysteine + 2 H(+)</text>
        <dbReference type="Rhea" id="RHEA:48108"/>
        <dbReference type="Rhea" id="RHEA-COMP:10532"/>
        <dbReference type="Rhea" id="RHEA-COMP:11992"/>
        <dbReference type="ChEBI" id="CHEBI:15378"/>
        <dbReference type="ChEBI" id="CHEBI:29965"/>
        <dbReference type="ChEBI" id="CHEBI:57856"/>
        <dbReference type="ChEBI" id="CHEBI:59789"/>
        <dbReference type="ChEBI" id="CHEBI:88221"/>
        <dbReference type="EC" id="2.1.1.320"/>
    </reaction>
</comment>
<evidence type="ECO:0000256" key="8">
    <source>
        <dbReference type="ARBA" id="ARBA00022692"/>
    </source>
</evidence>
<dbReference type="InterPro" id="IPR029063">
    <property type="entry name" value="SAM-dependent_MTases_sf"/>
</dbReference>
<evidence type="ECO:0000256" key="9">
    <source>
        <dbReference type="ARBA" id="ARBA00022989"/>
    </source>
</evidence>
<comment type="similarity">
    <text evidence="4">Belongs to the membrane magnesium transporter (TC 1.A.67) family.</text>
</comment>
<dbReference type="InterPro" id="IPR018937">
    <property type="entry name" value="MMgT"/>
</dbReference>
<dbReference type="GO" id="GO:0032259">
    <property type="term" value="P:methylation"/>
    <property type="evidence" value="ECO:0007669"/>
    <property type="project" value="UniProtKB-KW"/>
</dbReference>
<comment type="subcellular location">
    <subcellularLocation>
        <location evidence="1">Endomembrane system</location>
        <topology evidence="1">Multi-pass membrane protein</topology>
    </subcellularLocation>
    <subcellularLocation>
        <location evidence="2">Mitochondrion</location>
    </subcellularLocation>
</comment>
<dbReference type="Proteomes" id="UP001219567">
    <property type="component" value="Chromosome 1"/>
</dbReference>
<evidence type="ECO:0000256" key="10">
    <source>
        <dbReference type="ARBA" id="ARBA00023128"/>
    </source>
</evidence>
<dbReference type="InterPro" id="IPR003788">
    <property type="entry name" value="NDUFAF7"/>
</dbReference>
<dbReference type="Gene3D" id="3.40.50.12710">
    <property type="match status" value="1"/>
</dbReference>
<keyword evidence="11" id="KW-0472">Membrane</keyword>
<evidence type="ECO:0000256" key="11">
    <source>
        <dbReference type="ARBA" id="ARBA00023136"/>
    </source>
</evidence>
<dbReference type="GO" id="GO:0035243">
    <property type="term" value="F:protein-arginine omega-N symmetric methyltransferase activity"/>
    <property type="evidence" value="ECO:0007669"/>
    <property type="project" value="UniProtKB-EC"/>
</dbReference>
<dbReference type="Pfam" id="PF02636">
    <property type="entry name" value="Methyltransf_28"/>
    <property type="match status" value="1"/>
</dbReference>
<accession>A0AAJ5YT27</accession>
<evidence type="ECO:0000256" key="3">
    <source>
        <dbReference type="ARBA" id="ARBA00005891"/>
    </source>
</evidence>
<dbReference type="GO" id="GO:0012505">
    <property type="term" value="C:endomembrane system"/>
    <property type="evidence" value="ECO:0007669"/>
    <property type="project" value="UniProtKB-SubCell"/>
</dbReference>
<evidence type="ECO:0000256" key="1">
    <source>
        <dbReference type="ARBA" id="ARBA00004127"/>
    </source>
</evidence>
<comment type="similarity">
    <text evidence="3">Belongs to the NDUFAF7 family.</text>
</comment>
<keyword evidence="8" id="KW-0812">Transmembrane</keyword>
<keyword evidence="6" id="KW-0489">Methyltransferase</keyword>
<dbReference type="GO" id="GO:0005739">
    <property type="term" value="C:mitochondrion"/>
    <property type="evidence" value="ECO:0007669"/>
    <property type="project" value="UniProtKB-SubCell"/>
</dbReference>
<evidence type="ECO:0000256" key="12">
    <source>
        <dbReference type="ARBA" id="ARBA00048612"/>
    </source>
</evidence>
<dbReference type="PANTHER" id="PTHR12049">
    <property type="entry name" value="PROTEIN ARGININE METHYLTRANSFERASE NDUFAF7, MITOCHONDRIAL"/>
    <property type="match status" value="1"/>
</dbReference>
<reference evidence="13 14" key="1">
    <citation type="submission" date="2023-03" db="EMBL/GenBank/DDBJ databases">
        <title>Mating type loci evolution in Malassezia.</title>
        <authorList>
            <person name="Coelho M.A."/>
        </authorList>
    </citation>
    <scope>NUCLEOTIDE SEQUENCE [LARGE SCALE GENOMIC DNA]</scope>
    <source>
        <strain evidence="13 14">CBS 9725</strain>
    </source>
</reference>
<proteinExistence type="inferred from homology"/>
<keyword evidence="9" id="KW-1133">Transmembrane helix</keyword>
<sequence length="730" mass="83256">MQMKTRVDHLLRTTALRLVSRLHEVRTGQEDLRGNASKDVPPEKHRVQYNYDVFNQFPDQELAKLPVVTAQQLESNKQRPRSVRMLARDFVHDSLYNPTYGYFSRQAELLPQSLDAQETHFSFNELKNETAFMREVQTRYIQFEKRYQETRQALERARNPGQPTLQEQIDVLDRRQNRTAWGSAERLDLAQQKGKLLELQNRNSMSEMEIDTMAAGQVWHTPTQLFSPFYGRAIARYLVTEYKLHLFPSHDLVIYELGGGAGTLARDILDYIREEEPEVYERTQYRIVEISARLASQQKKTLSKHLRGGAVEVILRDFLQWNETVDEPCYFVALEVLDNLAHDVVRYSTEDLQPYQCMVAIDHSGDFHELWEPVQDSMISEYLQLLQTVRPAKLPPGAPMYLAWLPDWLRAVLSRHMPFYPNLTTPHYLPTGCLQMIDVLRAYFPQHRLVFSDFSSLPDAAPGVNAPVVQTRHNGNMIPVTTYLVLQGFFDIFYPTDFQVLRDIYLRKMGAELVKETKVSPNPPKSLAPPKRTAQSLHTIYTGQQGASQPTAYGDYSTSFSGFFSSGVLPPLLPVSEQDARIMTHAQFLTQYAETDKTQLRDGSNPLLACLLVFFGRGGTLKMSIVSKSTPRTGRILVVLGCILFVHAAFSTYEFLSQAKSLELGTPSTKYESAIPWDVTLETLISFAVLTLGCALTTPALRNIAWNAEVRTDFANVRHRGAALFGDRLE</sequence>
<dbReference type="PANTHER" id="PTHR12049:SF5">
    <property type="entry name" value="PROTEIN ARGININE METHYLTRANSFERASE NDUFAF7 HOMOLOG, MITOCHONDRIAL"/>
    <property type="match status" value="1"/>
</dbReference>
<evidence type="ECO:0000256" key="2">
    <source>
        <dbReference type="ARBA" id="ARBA00004173"/>
    </source>
</evidence>
<dbReference type="AlphaFoldDB" id="A0AAJ5YT27"/>
<protein>
    <recommendedName>
        <fullName evidence="5">type II protein arginine methyltransferase</fullName>
        <ecNumber evidence="5">2.1.1.320</ecNumber>
    </recommendedName>
</protein>
<evidence type="ECO:0000256" key="6">
    <source>
        <dbReference type="ARBA" id="ARBA00022603"/>
    </source>
</evidence>
<dbReference type="EMBL" id="CP119943">
    <property type="protein sequence ID" value="WFC98678.1"/>
    <property type="molecule type" value="Genomic_DNA"/>
</dbReference>
<evidence type="ECO:0000256" key="5">
    <source>
        <dbReference type="ARBA" id="ARBA00011935"/>
    </source>
</evidence>
<evidence type="ECO:0000256" key="4">
    <source>
        <dbReference type="ARBA" id="ARBA00006109"/>
    </source>
</evidence>
<dbReference type="InterPro" id="IPR038375">
    <property type="entry name" value="NDUFAF7_sf"/>
</dbReference>
<dbReference type="EC" id="2.1.1.320" evidence="5"/>
<name>A0AAJ5YT27_9BASI</name>
<keyword evidence="7" id="KW-0808">Transferase</keyword>
<organism evidence="13 14">
    <name type="scientific">Malassezia yamatoensis</name>
    <dbReference type="NCBI Taxonomy" id="253288"/>
    <lineage>
        <taxon>Eukaryota</taxon>
        <taxon>Fungi</taxon>
        <taxon>Dikarya</taxon>
        <taxon>Basidiomycota</taxon>
        <taxon>Ustilaginomycotina</taxon>
        <taxon>Malasseziomycetes</taxon>
        <taxon>Malasseziales</taxon>
        <taxon>Malasseziaceae</taxon>
        <taxon>Malassezia</taxon>
    </lineage>
</organism>
<evidence type="ECO:0000313" key="14">
    <source>
        <dbReference type="Proteomes" id="UP001219567"/>
    </source>
</evidence>